<feature type="transmembrane region" description="Helical" evidence="6">
    <location>
        <begin position="326"/>
        <end position="349"/>
    </location>
</feature>
<name>A0A419V8L6_9BACL</name>
<evidence type="ECO:0000256" key="5">
    <source>
        <dbReference type="ARBA" id="ARBA00023136"/>
    </source>
</evidence>
<evidence type="ECO:0000256" key="4">
    <source>
        <dbReference type="ARBA" id="ARBA00022989"/>
    </source>
</evidence>
<feature type="transmembrane region" description="Helical" evidence="6">
    <location>
        <begin position="39"/>
        <end position="60"/>
    </location>
</feature>
<keyword evidence="4 6" id="KW-1133">Transmembrane helix</keyword>
<feature type="transmembrane region" description="Helical" evidence="6">
    <location>
        <begin position="239"/>
        <end position="263"/>
    </location>
</feature>
<feature type="transmembrane region" description="Helical" evidence="6">
    <location>
        <begin position="284"/>
        <end position="306"/>
    </location>
</feature>
<dbReference type="Pfam" id="PF01943">
    <property type="entry name" value="Polysacc_synt"/>
    <property type="match status" value="1"/>
</dbReference>
<keyword evidence="8" id="KW-1185">Reference proteome</keyword>
<feature type="transmembrane region" description="Helical" evidence="6">
    <location>
        <begin position="148"/>
        <end position="167"/>
    </location>
</feature>
<feature type="transmembrane region" description="Helical" evidence="6">
    <location>
        <begin position="108"/>
        <end position="127"/>
    </location>
</feature>
<feature type="transmembrane region" description="Helical" evidence="6">
    <location>
        <begin position="173"/>
        <end position="192"/>
    </location>
</feature>
<keyword evidence="3 6" id="KW-0812">Transmembrane</keyword>
<evidence type="ECO:0000313" key="8">
    <source>
        <dbReference type="Proteomes" id="UP000285120"/>
    </source>
</evidence>
<dbReference type="PANTHER" id="PTHR30250">
    <property type="entry name" value="PST FAMILY PREDICTED COLANIC ACID TRANSPORTER"/>
    <property type="match status" value="1"/>
</dbReference>
<accession>A0A419V8L6</accession>
<evidence type="ECO:0000256" key="6">
    <source>
        <dbReference type="SAM" id="Phobius"/>
    </source>
</evidence>
<feature type="transmembrane region" description="Helical" evidence="6">
    <location>
        <begin position="380"/>
        <end position="401"/>
    </location>
</feature>
<dbReference type="AlphaFoldDB" id="A0A419V8L6"/>
<feature type="transmembrane region" description="Helical" evidence="6">
    <location>
        <begin position="356"/>
        <end position="374"/>
    </location>
</feature>
<dbReference type="EMBL" id="RAPK01000006">
    <property type="protein sequence ID" value="RKD76308.1"/>
    <property type="molecule type" value="Genomic_DNA"/>
</dbReference>
<proteinExistence type="predicted"/>
<evidence type="ECO:0000256" key="1">
    <source>
        <dbReference type="ARBA" id="ARBA00004651"/>
    </source>
</evidence>
<evidence type="ECO:0000256" key="2">
    <source>
        <dbReference type="ARBA" id="ARBA00022475"/>
    </source>
</evidence>
<feature type="transmembrane region" description="Helical" evidence="6">
    <location>
        <begin position="413"/>
        <end position="432"/>
    </location>
</feature>
<comment type="subcellular location">
    <subcellularLocation>
        <location evidence="1">Cell membrane</location>
        <topology evidence="1">Multi-pass membrane protein</topology>
    </subcellularLocation>
</comment>
<protein>
    <submittedName>
        <fullName evidence="7">Polysaccharide biosynthesis protein</fullName>
    </submittedName>
</protein>
<comment type="caution">
    <text evidence="7">The sequence shown here is derived from an EMBL/GenBank/DDBJ whole genome shotgun (WGS) entry which is preliminary data.</text>
</comment>
<dbReference type="InterPro" id="IPR002797">
    <property type="entry name" value="Polysacc_synth"/>
</dbReference>
<feature type="transmembrane region" description="Helical" evidence="6">
    <location>
        <begin position="80"/>
        <end position="102"/>
    </location>
</feature>
<dbReference type="InterPro" id="IPR050833">
    <property type="entry name" value="Poly_Biosynth_Transport"/>
</dbReference>
<gene>
    <name evidence="7" type="ORF">ATL39_0523</name>
</gene>
<feature type="transmembrane region" description="Helical" evidence="6">
    <location>
        <begin position="204"/>
        <end position="227"/>
    </location>
</feature>
<sequence>MTSFFKHSFNYVVSNGFNQVLTILLVFIILVWLNPSQYGLVMLLLSYFQIFNIITSLNLYRAIPIYLGKGKPKEKIGSIFILMGFVTIIAIFLLLMYGLIYRGDIQHLYIYSLLMLASGFFSFWSLYKEILIFEQMSLKYSIIYNLSNLILFGSSILLTYTIFLIDFDDNFGRIYGTLIQCFFLFLIVLFNIKQFNFKFDKTIIKYFLGISLPLILFASSSVILTYVDRIMIERITGDLSAVGIYSFSYNLGMLINIVSMSIINNYRVEYFKNIKDNPQKINKIITFIVPIVFLLYVLMSVIIPWLLPKGIVLFSISSEYELASSIVPLILTGYYFFFLQAIFVMDYYYRESTLALSLLTAIVAITNIILNYYLIPIFSYTGAAASTTISYFLLMILIVFFNKSKNIINTKNIIIIIATTIIGSLIAVFYLTN</sequence>
<dbReference type="GO" id="GO:0005886">
    <property type="term" value="C:plasma membrane"/>
    <property type="evidence" value="ECO:0007669"/>
    <property type="project" value="UniProtKB-SubCell"/>
</dbReference>
<reference evidence="7 8" key="1">
    <citation type="submission" date="2018-09" db="EMBL/GenBank/DDBJ databases">
        <title>Genomic Encyclopedia of Archaeal and Bacterial Type Strains, Phase II (KMG-II): from individual species to whole genera.</title>
        <authorList>
            <person name="Goeker M."/>
        </authorList>
    </citation>
    <scope>NUCLEOTIDE SEQUENCE [LARGE SCALE GENOMIC DNA]</scope>
    <source>
        <strain evidence="7 8">DSM 17008</strain>
    </source>
</reference>
<keyword evidence="2" id="KW-1003">Cell membrane</keyword>
<evidence type="ECO:0000256" key="3">
    <source>
        <dbReference type="ARBA" id="ARBA00022692"/>
    </source>
</evidence>
<organism evidence="7 8">
    <name type="scientific">Sinobaca qinghaiensis</name>
    <dbReference type="NCBI Taxonomy" id="342944"/>
    <lineage>
        <taxon>Bacteria</taxon>
        <taxon>Bacillati</taxon>
        <taxon>Bacillota</taxon>
        <taxon>Bacilli</taxon>
        <taxon>Bacillales</taxon>
        <taxon>Sporolactobacillaceae</taxon>
        <taxon>Sinobaca</taxon>
    </lineage>
</organism>
<dbReference type="PANTHER" id="PTHR30250:SF11">
    <property type="entry name" value="O-ANTIGEN TRANSPORTER-RELATED"/>
    <property type="match status" value="1"/>
</dbReference>
<evidence type="ECO:0000313" key="7">
    <source>
        <dbReference type="EMBL" id="RKD76308.1"/>
    </source>
</evidence>
<keyword evidence="5 6" id="KW-0472">Membrane</keyword>
<feature type="transmembrane region" description="Helical" evidence="6">
    <location>
        <begin position="12"/>
        <end position="33"/>
    </location>
</feature>
<dbReference type="RefSeq" id="WP_170146817.1">
    <property type="nucleotide sequence ID" value="NZ_RAPK01000006.1"/>
</dbReference>
<dbReference type="Proteomes" id="UP000285120">
    <property type="component" value="Unassembled WGS sequence"/>
</dbReference>